<sequence>MENLLYSHNSLEVRLKREIEQLQREPTQESLQTRMKSISKLVGHDGLIETAHKDHCHRSQSRAQAHIVKLDKHFSEFEDKLAQSFGLERGEGKQRVEPEPEVSSEKKKKSKVKGKGVKKKGKKKGEEKEVGELKTPKTHLIKITVEGQELTFHEAMTTRAMVDSVISKGKVDIPQEDPAVLQAQTALGLGTAIEGIIRENDEHKPKASKSPKRKNKTQRKKKSKAKKDSISLSESYHPSELESKEETKEEAPTPVAMIPCYEDGTPCFELPKLNLQKVGECFRKNRVDFLSTIVRIQRAWRETALEVVRKRRDAQATLCDRELRKNRPREVRIEVDYRDLRGSQILSNQNISNIHLAKGSNVI</sequence>
<accession>A0A7S0DLG1</accession>
<feature type="region of interest" description="Disordered" evidence="1">
    <location>
        <begin position="197"/>
        <end position="252"/>
    </location>
</feature>
<protein>
    <submittedName>
        <fullName evidence="2">Uncharacterized protein</fullName>
    </submittedName>
</protein>
<evidence type="ECO:0000313" key="2">
    <source>
        <dbReference type="EMBL" id="CAD8458688.1"/>
    </source>
</evidence>
<organism evidence="2">
    <name type="scientific">Amorphochlora amoebiformis</name>
    <dbReference type="NCBI Taxonomy" id="1561963"/>
    <lineage>
        <taxon>Eukaryota</taxon>
        <taxon>Sar</taxon>
        <taxon>Rhizaria</taxon>
        <taxon>Cercozoa</taxon>
        <taxon>Chlorarachniophyceae</taxon>
        <taxon>Amorphochlora</taxon>
    </lineage>
</organism>
<gene>
    <name evidence="2" type="ORF">LAMO00422_LOCUS17639</name>
</gene>
<dbReference type="EMBL" id="HBEM01025962">
    <property type="protein sequence ID" value="CAD8458688.1"/>
    <property type="molecule type" value="Transcribed_RNA"/>
</dbReference>
<feature type="compositionally biased region" description="Basic residues" evidence="1">
    <location>
        <begin position="106"/>
        <end position="123"/>
    </location>
</feature>
<feature type="compositionally biased region" description="Basic residues" evidence="1">
    <location>
        <begin position="206"/>
        <end position="225"/>
    </location>
</feature>
<evidence type="ECO:0000256" key="1">
    <source>
        <dbReference type="SAM" id="MobiDB-lite"/>
    </source>
</evidence>
<name>A0A7S0DLG1_9EUKA</name>
<feature type="compositionally biased region" description="Basic and acidic residues" evidence="1">
    <location>
        <begin position="88"/>
        <end position="98"/>
    </location>
</feature>
<feature type="compositionally biased region" description="Basic and acidic residues" evidence="1">
    <location>
        <begin position="237"/>
        <end position="251"/>
    </location>
</feature>
<dbReference type="AlphaFoldDB" id="A0A7S0DLG1"/>
<reference evidence="2" key="1">
    <citation type="submission" date="2021-01" db="EMBL/GenBank/DDBJ databases">
        <authorList>
            <person name="Corre E."/>
            <person name="Pelletier E."/>
            <person name="Niang G."/>
            <person name="Scheremetjew M."/>
            <person name="Finn R."/>
            <person name="Kale V."/>
            <person name="Holt S."/>
            <person name="Cochrane G."/>
            <person name="Meng A."/>
            <person name="Brown T."/>
            <person name="Cohen L."/>
        </authorList>
    </citation>
    <scope>NUCLEOTIDE SEQUENCE</scope>
    <source>
        <strain evidence="2">CCMP2058</strain>
    </source>
</reference>
<feature type="compositionally biased region" description="Basic and acidic residues" evidence="1">
    <location>
        <begin position="124"/>
        <end position="133"/>
    </location>
</feature>
<proteinExistence type="predicted"/>
<feature type="region of interest" description="Disordered" evidence="1">
    <location>
        <begin position="85"/>
        <end position="133"/>
    </location>
</feature>